<dbReference type="STRING" id="151549.A0A4C1VZY9"/>
<keyword evidence="1" id="KW-0472">Membrane</keyword>
<comment type="caution">
    <text evidence="3">The sequence shown here is derived from an EMBL/GenBank/DDBJ whole genome shotgun (WGS) entry which is preliminary data.</text>
</comment>
<evidence type="ECO:0000259" key="2">
    <source>
        <dbReference type="Pfam" id="PF03184"/>
    </source>
</evidence>
<protein>
    <recommendedName>
        <fullName evidence="2">DDE-1 domain-containing protein</fullName>
    </recommendedName>
</protein>
<sequence length="351" mass="40332">MRADVFNQFITEIFAPYLAENNIKKPVILFIDGHKSHITLQLRLTCKELGVELVALYPNTTRITQPADVSVFGPIKKMYQKTVRKFQSENVGEVACGLCPFDENAIDYSKCLDSPRRVEETDRQTADYDENKIMSLKEFENIVGLAMIDKMKRLKSEERNKELEFVNATAFLGITLDNRLQWSPHMRSYLYSDFLPGQSHRILKGKGGSISGTGSPRLNRGDEDRHLLCLVLQKDEKYRKKSALVLNVCGIMNDQYDYVRELIKDRLAQITTLLPPITTALIRLIVCSVFSVLSYIWKKFMIEWKGMIYEKPYTYTMSSGVHRLQCLHQNKWGLGISLIGLTSERVSDRNV</sequence>
<gene>
    <name evidence="3" type="ORF">EVAR_82251_1</name>
</gene>
<dbReference type="OrthoDB" id="71166at2759"/>
<keyword evidence="1" id="KW-1133">Transmembrane helix</keyword>
<dbReference type="EMBL" id="BGZK01000443">
    <property type="protein sequence ID" value="GBP43819.1"/>
    <property type="molecule type" value="Genomic_DNA"/>
</dbReference>
<dbReference type="InterPro" id="IPR004875">
    <property type="entry name" value="DDE_SF_endonuclease_dom"/>
</dbReference>
<proteinExistence type="predicted"/>
<feature type="transmembrane region" description="Helical" evidence="1">
    <location>
        <begin position="273"/>
        <end position="297"/>
    </location>
</feature>
<reference evidence="3 4" key="1">
    <citation type="journal article" date="2019" name="Commun. Biol.">
        <title>The bagworm genome reveals a unique fibroin gene that provides high tensile strength.</title>
        <authorList>
            <person name="Kono N."/>
            <person name="Nakamura H."/>
            <person name="Ohtoshi R."/>
            <person name="Tomita M."/>
            <person name="Numata K."/>
            <person name="Arakawa K."/>
        </authorList>
    </citation>
    <scope>NUCLEOTIDE SEQUENCE [LARGE SCALE GENOMIC DNA]</scope>
</reference>
<organism evidence="3 4">
    <name type="scientific">Eumeta variegata</name>
    <name type="common">Bagworm moth</name>
    <name type="synonym">Eumeta japonica</name>
    <dbReference type="NCBI Taxonomy" id="151549"/>
    <lineage>
        <taxon>Eukaryota</taxon>
        <taxon>Metazoa</taxon>
        <taxon>Ecdysozoa</taxon>
        <taxon>Arthropoda</taxon>
        <taxon>Hexapoda</taxon>
        <taxon>Insecta</taxon>
        <taxon>Pterygota</taxon>
        <taxon>Neoptera</taxon>
        <taxon>Endopterygota</taxon>
        <taxon>Lepidoptera</taxon>
        <taxon>Glossata</taxon>
        <taxon>Ditrysia</taxon>
        <taxon>Tineoidea</taxon>
        <taxon>Psychidae</taxon>
        <taxon>Oiketicinae</taxon>
        <taxon>Eumeta</taxon>
    </lineage>
</organism>
<dbReference type="PROSITE" id="PS00018">
    <property type="entry name" value="EF_HAND_1"/>
    <property type="match status" value="1"/>
</dbReference>
<dbReference type="Pfam" id="PF03184">
    <property type="entry name" value="DDE_1"/>
    <property type="match status" value="1"/>
</dbReference>
<evidence type="ECO:0000313" key="3">
    <source>
        <dbReference type="EMBL" id="GBP43819.1"/>
    </source>
</evidence>
<keyword evidence="4" id="KW-1185">Reference proteome</keyword>
<name>A0A4C1VZY9_EUMVA</name>
<evidence type="ECO:0000256" key="1">
    <source>
        <dbReference type="SAM" id="Phobius"/>
    </source>
</evidence>
<dbReference type="Proteomes" id="UP000299102">
    <property type="component" value="Unassembled WGS sequence"/>
</dbReference>
<feature type="domain" description="DDE-1" evidence="2">
    <location>
        <begin position="1"/>
        <end position="85"/>
    </location>
</feature>
<dbReference type="AlphaFoldDB" id="A0A4C1VZY9"/>
<evidence type="ECO:0000313" key="4">
    <source>
        <dbReference type="Proteomes" id="UP000299102"/>
    </source>
</evidence>
<accession>A0A4C1VZY9</accession>
<dbReference type="InterPro" id="IPR018247">
    <property type="entry name" value="EF_Hand_1_Ca_BS"/>
</dbReference>
<dbReference type="GO" id="GO:0003676">
    <property type="term" value="F:nucleic acid binding"/>
    <property type="evidence" value="ECO:0007669"/>
    <property type="project" value="InterPro"/>
</dbReference>
<keyword evidence="1" id="KW-0812">Transmembrane</keyword>